<reference evidence="8" key="2">
    <citation type="submission" date="2019-07" db="EMBL/GenBank/DDBJ databases">
        <authorList>
            <person name="Yang Y."/>
            <person name="Bocs S."/>
            <person name="Baudouin L."/>
        </authorList>
    </citation>
    <scope>NUCLEOTIDE SEQUENCE</scope>
    <source>
        <tissue evidence="8">Spear leaf of Hainan Tall coconut</tissue>
    </source>
</reference>
<dbReference type="PANTHER" id="PTHR30231">
    <property type="entry name" value="DNA POLYMERASE III SUBUNIT EPSILON"/>
    <property type="match status" value="1"/>
</dbReference>
<dbReference type="PANTHER" id="PTHR30231:SF4">
    <property type="entry name" value="PROTEIN NEN2"/>
    <property type="match status" value="1"/>
</dbReference>
<keyword evidence="6" id="KW-0460">Magnesium</keyword>
<dbReference type="Proteomes" id="UP000797356">
    <property type="component" value="Chromosome 3"/>
</dbReference>
<organism evidence="8 9">
    <name type="scientific">Cocos nucifera</name>
    <name type="common">Coconut palm</name>
    <dbReference type="NCBI Taxonomy" id="13894"/>
    <lineage>
        <taxon>Eukaryota</taxon>
        <taxon>Viridiplantae</taxon>
        <taxon>Streptophyta</taxon>
        <taxon>Embryophyta</taxon>
        <taxon>Tracheophyta</taxon>
        <taxon>Spermatophyta</taxon>
        <taxon>Magnoliopsida</taxon>
        <taxon>Liliopsida</taxon>
        <taxon>Arecaceae</taxon>
        <taxon>Arecoideae</taxon>
        <taxon>Cocoseae</taxon>
        <taxon>Attaleinae</taxon>
        <taxon>Cocos</taxon>
    </lineage>
</organism>
<dbReference type="CDD" id="cd06127">
    <property type="entry name" value="DEDDh"/>
    <property type="match status" value="1"/>
</dbReference>
<evidence type="ECO:0000256" key="1">
    <source>
        <dbReference type="ARBA" id="ARBA00001946"/>
    </source>
</evidence>
<name>A0A8K0I241_COCNU</name>
<dbReference type="InterPro" id="IPR012337">
    <property type="entry name" value="RNaseH-like_sf"/>
</dbReference>
<evidence type="ECO:0000313" key="9">
    <source>
        <dbReference type="Proteomes" id="UP000797356"/>
    </source>
</evidence>
<evidence type="ECO:0000256" key="2">
    <source>
        <dbReference type="ARBA" id="ARBA00022722"/>
    </source>
</evidence>
<evidence type="ECO:0000259" key="7">
    <source>
        <dbReference type="SMART" id="SM00479"/>
    </source>
</evidence>
<dbReference type="GO" id="GO:0003676">
    <property type="term" value="F:nucleic acid binding"/>
    <property type="evidence" value="ECO:0007669"/>
    <property type="project" value="InterPro"/>
</dbReference>
<protein>
    <recommendedName>
        <fullName evidence="7">Exonuclease domain-containing protein</fullName>
    </recommendedName>
</protein>
<comment type="caution">
    <text evidence="8">The sequence shown here is derived from an EMBL/GenBank/DDBJ whole genome shotgun (WGS) entry which is preliminary data.</text>
</comment>
<keyword evidence="3" id="KW-0479">Metal-binding</keyword>
<dbReference type="FunFam" id="3.30.420.10:FF:000040">
    <property type="entry name" value="Exonuclease family protein"/>
    <property type="match status" value="1"/>
</dbReference>
<dbReference type="InterPro" id="IPR013520">
    <property type="entry name" value="Ribonucl_H"/>
</dbReference>
<evidence type="ECO:0000256" key="5">
    <source>
        <dbReference type="ARBA" id="ARBA00022839"/>
    </source>
</evidence>
<dbReference type="OrthoDB" id="2018529at2759"/>
<sequence>MEGGRGGGEGIAFFDVETTVPGRGSGKGHSLLEFGAIVCSRRLVEVGSYSTLIRPTDLSTISATSIRCNGITAETVASAPSFLEVADEVFSILHERVWAGHNIARFDCPRIREAFAEIGRDPPEPKGIIDTLPLLTQRFGRRAGDMKMASLASYFGLGQQKHRSLDDVRMNLEVLKYCATVLFLAPQIYYILTASIAFLLKSVMFLDALSAIWDCIIPVVANGDAAIYSTEIYQKEPSRNMQKLVFSNYDDVELDSLIVPGATLDAYFCVDTYDYQLHAGIRLVAKRLVLHSK</sequence>
<feature type="domain" description="Exonuclease" evidence="7">
    <location>
        <begin position="10"/>
        <end position="184"/>
    </location>
</feature>
<dbReference type="Gene3D" id="3.30.420.10">
    <property type="entry name" value="Ribonuclease H-like superfamily/Ribonuclease H"/>
    <property type="match status" value="1"/>
</dbReference>
<dbReference type="EMBL" id="CM017874">
    <property type="protein sequence ID" value="KAG1334432.1"/>
    <property type="molecule type" value="Genomic_DNA"/>
</dbReference>
<dbReference type="InterPro" id="IPR036397">
    <property type="entry name" value="RNaseH_sf"/>
</dbReference>
<proteinExistence type="predicted"/>
<keyword evidence="9" id="KW-1185">Reference proteome</keyword>
<evidence type="ECO:0000313" key="8">
    <source>
        <dbReference type="EMBL" id="KAG1334432.1"/>
    </source>
</evidence>
<dbReference type="AlphaFoldDB" id="A0A8K0I241"/>
<gene>
    <name evidence="8" type="ORF">COCNU_03G005510</name>
</gene>
<dbReference type="SMART" id="SM00479">
    <property type="entry name" value="EXOIII"/>
    <property type="match status" value="1"/>
</dbReference>
<keyword evidence="5" id="KW-0269">Exonuclease</keyword>
<evidence type="ECO:0000256" key="4">
    <source>
        <dbReference type="ARBA" id="ARBA00022801"/>
    </source>
</evidence>
<accession>A0A8K0I241</accession>
<keyword evidence="4" id="KW-0378">Hydrolase</keyword>
<evidence type="ECO:0000256" key="3">
    <source>
        <dbReference type="ARBA" id="ARBA00022723"/>
    </source>
</evidence>
<dbReference type="GO" id="GO:0008408">
    <property type="term" value="F:3'-5' exonuclease activity"/>
    <property type="evidence" value="ECO:0007669"/>
    <property type="project" value="TreeGrafter"/>
</dbReference>
<dbReference type="SUPFAM" id="SSF53098">
    <property type="entry name" value="Ribonuclease H-like"/>
    <property type="match status" value="1"/>
</dbReference>
<comment type="cofactor">
    <cofactor evidence="1">
        <name>Mg(2+)</name>
        <dbReference type="ChEBI" id="CHEBI:18420"/>
    </cofactor>
</comment>
<keyword evidence="2" id="KW-0540">Nuclease</keyword>
<evidence type="ECO:0000256" key="6">
    <source>
        <dbReference type="ARBA" id="ARBA00022842"/>
    </source>
</evidence>
<dbReference type="Pfam" id="PF00929">
    <property type="entry name" value="RNase_T"/>
    <property type="match status" value="1"/>
</dbReference>
<reference evidence="8" key="1">
    <citation type="journal article" date="2017" name="Gigascience">
        <title>The genome draft of coconut (Cocos nucifera).</title>
        <authorList>
            <person name="Xiao Y."/>
            <person name="Xu P."/>
            <person name="Fan H."/>
            <person name="Baudouin L."/>
            <person name="Xia W."/>
            <person name="Bocs S."/>
            <person name="Xu J."/>
            <person name="Li Q."/>
            <person name="Guo A."/>
            <person name="Zhou L."/>
            <person name="Li J."/>
            <person name="Wu Y."/>
            <person name="Ma Z."/>
            <person name="Armero A."/>
            <person name="Issali A.E."/>
            <person name="Liu N."/>
            <person name="Peng M."/>
            <person name="Yang Y."/>
        </authorList>
    </citation>
    <scope>NUCLEOTIDE SEQUENCE</scope>
    <source>
        <tissue evidence="8">Spear leaf of Hainan Tall coconut</tissue>
    </source>
</reference>
<dbReference type="GO" id="GO:0046872">
    <property type="term" value="F:metal ion binding"/>
    <property type="evidence" value="ECO:0007669"/>
    <property type="project" value="UniProtKB-KW"/>
</dbReference>